<organism evidence="3 4">
    <name type="scientific">Delitschia confertaspora ATCC 74209</name>
    <dbReference type="NCBI Taxonomy" id="1513339"/>
    <lineage>
        <taxon>Eukaryota</taxon>
        <taxon>Fungi</taxon>
        <taxon>Dikarya</taxon>
        <taxon>Ascomycota</taxon>
        <taxon>Pezizomycotina</taxon>
        <taxon>Dothideomycetes</taxon>
        <taxon>Pleosporomycetidae</taxon>
        <taxon>Pleosporales</taxon>
        <taxon>Delitschiaceae</taxon>
        <taxon>Delitschia</taxon>
    </lineage>
</organism>
<dbReference type="CDD" id="cd02851">
    <property type="entry name" value="E_set_GO_C"/>
    <property type="match status" value="1"/>
</dbReference>
<dbReference type="InterPro" id="IPR037293">
    <property type="entry name" value="Gal_Oxidase_central_sf"/>
</dbReference>
<protein>
    <submittedName>
        <fullName evidence="3">Copper radical oxidase</fullName>
    </submittedName>
</protein>
<dbReference type="SUPFAM" id="SSF50965">
    <property type="entry name" value="Galactose oxidase, central domain"/>
    <property type="match status" value="1"/>
</dbReference>
<dbReference type="InterPro" id="IPR015202">
    <property type="entry name" value="GO-like_E_set"/>
</dbReference>
<dbReference type="OrthoDB" id="2019572at2759"/>
<dbReference type="Pfam" id="PF09118">
    <property type="entry name" value="GO-like_E_set"/>
    <property type="match status" value="1"/>
</dbReference>
<comment type="caution">
    <text evidence="3">The sequence shown here is derived from an EMBL/GenBank/DDBJ whole genome shotgun (WGS) entry which is preliminary data.</text>
</comment>
<dbReference type="PANTHER" id="PTHR32208">
    <property type="entry name" value="SECRETED PROTEIN-RELATED"/>
    <property type="match status" value="1"/>
</dbReference>
<accession>A0A9P4JUT4</accession>
<feature type="domain" description="WSC" evidence="2">
    <location>
        <begin position="245"/>
        <end position="341"/>
    </location>
</feature>
<reference evidence="3" key="1">
    <citation type="journal article" date="2020" name="Stud. Mycol.">
        <title>101 Dothideomycetes genomes: a test case for predicting lifestyles and emergence of pathogens.</title>
        <authorList>
            <person name="Haridas S."/>
            <person name="Albert R."/>
            <person name="Binder M."/>
            <person name="Bloem J."/>
            <person name="Labutti K."/>
            <person name="Salamov A."/>
            <person name="Andreopoulos B."/>
            <person name="Baker S."/>
            <person name="Barry K."/>
            <person name="Bills G."/>
            <person name="Bluhm B."/>
            <person name="Cannon C."/>
            <person name="Castanera R."/>
            <person name="Culley D."/>
            <person name="Daum C."/>
            <person name="Ezra D."/>
            <person name="Gonzalez J."/>
            <person name="Henrissat B."/>
            <person name="Kuo A."/>
            <person name="Liang C."/>
            <person name="Lipzen A."/>
            <person name="Lutzoni F."/>
            <person name="Magnuson J."/>
            <person name="Mondo S."/>
            <person name="Nolan M."/>
            <person name="Ohm R."/>
            <person name="Pangilinan J."/>
            <person name="Park H.-J."/>
            <person name="Ramirez L."/>
            <person name="Alfaro M."/>
            <person name="Sun H."/>
            <person name="Tritt A."/>
            <person name="Yoshinaga Y."/>
            <person name="Zwiers L.-H."/>
            <person name="Turgeon B."/>
            <person name="Goodwin S."/>
            <person name="Spatafora J."/>
            <person name="Crous P."/>
            <person name="Grigoriev I."/>
        </authorList>
    </citation>
    <scope>NUCLEOTIDE SEQUENCE</scope>
    <source>
        <strain evidence="3">ATCC 74209</strain>
    </source>
</reference>
<evidence type="ECO:0000256" key="1">
    <source>
        <dbReference type="ARBA" id="ARBA00022729"/>
    </source>
</evidence>
<dbReference type="Gene3D" id="2.130.10.80">
    <property type="entry name" value="Galactose oxidase/kelch, beta-propeller"/>
    <property type="match status" value="1"/>
</dbReference>
<dbReference type="AlphaFoldDB" id="A0A9P4JUT4"/>
<dbReference type="InterPro" id="IPR013783">
    <property type="entry name" value="Ig-like_fold"/>
</dbReference>
<feature type="domain" description="WSC" evidence="2">
    <location>
        <begin position="13"/>
        <end position="108"/>
    </location>
</feature>
<keyword evidence="4" id="KW-1185">Reference proteome</keyword>
<keyword evidence="1" id="KW-0732">Signal</keyword>
<dbReference type="InterPro" id="IPR002889">
    <property type="entry name" value="WSC_carb-bd"/>
</dbReference>
<dbReference type="EMBL" id="ML993847">
    <property type="protein sequence ID" value="KAF2205966.1"/>
    <property type="molecule type" value="Genomic_DNA"/>
</dbReference>
<dbReference type="SMART" id="SM00321">
    <property type="entry name" value="WSC"/>
    <property type="match status" value="3"/>
</dbReference>
<dbReference type="PROSITE" id="PS51212">
    <property type="entry name" value="WSC"/>
    <property type="match status" value="3"/>
</dbReference>
<dbReference type="Pfam" id="PF01822">
    <property type="entry name" value="WSC"/>
    <property type="match status" value="3"/>
</dbReference>
<dbReference type="PANTHER" id="PTHR32208:SF105">
    <property type="entry name" value="COPPER RADICAL OXIDASE"/>
    <property type="match status" value="1"/>
</dbReference>
<dbReference type="InterPro" id="IPR009880">
    <property type="entry name" value="Glyoxal_oxidase_N"/>
</dbReference>
<gene>
    <name evidence="3" type="ORF">GQ43DRAFT_445648</name>
</gene>
<dbReference type="Proteomes" id="UP000799536">
    <property type="component" value="Unassembled WGS sequence"/>
</dbReference>
<dbReference type="Pfam" id="PF07250">
    <property type="entry name" value="Glyoxal_oxid_N"/>
    <property type="match status" value="1"/>
</dbReference>
<dbReference type="SUPFAM" id="SSF81296">
    <property type="entry name" value="E set domains"/>
    <property type="match status" value="1"/>
</dbReference>
<evidence type="ECO:0000313" key="4">
    <source>
        <dbReference type="Proteomes" id="UP000799536"/>
    </source>
</evidence>
<evidence type="ECO:0000259" key="2">
    <source>
        <dbReference type="PROSITE" id="PS51212"/>
    </source>
</evidence>
<sequence length="862" mass="92854">MSECAAPRARPTGWVVLGCYTDSVATRTLPSRQFPAGDMTVELCIAACSSTSFVYAGVEYGGECYCGNSLLNGGGPAPDGDVGCNMPCNGNIEELCGGPNRLNLYRFGNGSTTTPTPVQSTPTPTPLNASIPTGWSYKGCWIDGAFGRAMGNQQPDSQTNTVESCINNCLNLGYPVAGMEYGTQCFCDASLHNAAALAPESDCFMHCAGNFAEKCGAGNRLSVYSNDTLQILPVPSIQKTNLPADWKYSGCLNDDFPDHVLFYQSILKHNNTANNCISQCSKFGYNAGGLEYGEECYCGDVSDTIVAGAQLVDESNCQMPCSGNSTSICGGSRKMSFYTWTGPDLHSWTYASGDAAGEYRFLIGGVVVPLITHPARNGKITFLEKWGTAIPPNTTGAYELDVSVIDNFTAAWRPMHVKTDIFCSASLTLPDKVGRQINIGGWANDATYGVRLYWPDGSPGVWGQNDWQEDLGEVSLQAGRWYPTAMILANGSILVVGGEEGSNGAPVPSLELLPKVGPTVFCDWLLRTDPDNLYPYLAVLPSGGVFVAYYNEARILDEHTFETQRVLPNMPGAVNNFLGGRTYSMEGSMVLLPQYAPYTEPLEVLVCGGSIPLQGYALDNCVSIAPEIPGANWTIERMPSQRVLSCMTALPDGTYLILNGAKQGWAGFGLATQPNHNAVLYDPRKPLHHRFTIMANTTIDRLYHSESVLMDDGRVLVSGSDPQDVRFVEEYRVEVFIPPYLMGDPVRPNISISENQKDWNYGGSYTFITTQAISKVSLLGSHSSTHGNTMGQRTLFPSFACSNSVCTVTAPPNSHVCPPGWFQMFALNKASVPSVAEWVRIGGDPAGLGNWPVGPSFNVPGV</sequence>
<name>A0A9P4JUT4_9PLEO</name>
<dbReference type="InterPro" id="IPR011043">
    <property type="entry name" value="Gal_Oxase/kelch_b-propeller"/>
</dbReference>
<dbReference type="InterPro" id="IPR014756">
    <property type="entry name" value="Ig_E-set"/>
</dbReference>
<evidence type="ECO:0000313" key="3">
    <source>
        <dbReference type="EMBL" id="KAF2205966.1"/>
    </source>
</evidence>
<dbReference type="Gene3D" id="2.60.40.10">
    <property type="entry name" value="Immunoglobulins"/>
    <property type="match status" value="1"/>
</dbReference>
<proteinExistence type="predicted"/>
<feature type="domain" description="WSC" evidence="2">
    <location>
        <begin position="134"/>
        <end position="227"/>
    </location>
</feature>